<comment type="caution">
    <text evidence="13">The sequence shown here is derived from an EMBL/GenBank/DDBJ whole genome shotgun (WGS) entry which is preliminary data.</text>
</comment>
<dbReference type="InterPro" id="IPR036942">
    <property type="entry name" value="Beta-barrel_TonB_sf"/>
</dbReference>
<keyword evidence="2" id="KW-0813">Transport</keyword>
<evidence type="ECO:0000313" key="14">
    <source>
        <dbReference type="Proteomes" id="UP001165363"/>
    </source>
</evidence>
<dbReference type="InterPro" id="IPR011662">
    <property type="entry name" value="Secretin/TonB_short_N"/>
</dbReference>
<dbReference type="Pfam" id="PF00593">
    <property type="entry name" value="TonB_dep_Rec_b-barrel"/>
    <property type="match status" value="1"/>
</dbReference>
<gene>
    <name evidence="13" type="ORF">LZ536_11355</name>
</gene>
<evidence type="ECO:0000256" key="11">
    <source>
        <dbReference type="RuleBase" id="RU003357"/>
    </source>
</evidence>
<dbReference type="Gene3D" id="2.40.170.20">
    <property type="entry name" value="TonB-dependent receptor, beta-barrel domain"/>
    <property type="match status" value="1"/>
</dbReference>
<name>A0ABT0RPG9_9SPHN</name>
<keyword evidence="14" id="KW-1185">Reference proteome</keyword>
<evidence type="ECO:0000256" key="2">
    <source>
        <dbReference type="ARBA" id="ARBA00022448"/>
    </source>
</evidence>
<evidence type="ECO:0000256" key="6">
    <source>
        <dbReference type="ARBA" id="ARBA00023004"/>
    </source>
</evidence>
<dbReference type="RefSeq" id="WP_249848897.1">
    <property type="nucleotide sequence ID" value="NZ_JAMGBD010000002.1"/>
</dbReference>
<organism evidence="13 14">
    <name type="scientific">Sphingomonas alba</name>
    <dbReference type="NCBI Taxonomy" id="2908208"/>
    <lineage>
        <taxon>Bacteria</taxon>
        <taxon>Pseudomonadati</taxon>
        <taxon>Pseudomonadota</taxon>
        <taxon>Alphaproteobacteria</taxon>
        <taxon>Sphingomonadales</taxon>
        <taxon>Sphingomonadaceae</taxon>
        <taxon>Sphingomonas</taxon>
    </lineage>
</organism>
<evidence type="ECO:0000256" key="7">
    <source>
        <dbReference type="ARBA" id="ARBA00023065"/>
    </source>
</evidence>
<proteinExistence type="inferred from homology"/>
<dbReference type="EMBL" id="JAMGBD010000002">
    <property type="protein sequence ID" value="MCL6684490.1"/>
    <property type="molecule type" value="Genomic_DNA"/>
</dbReference>
<evidence type="ECO:0000256" key="3">
    <source>
        <dbReference type="ARBA" id="ARBA00022452"/>
    </source>
</evidence>
<evidence type="ECO:0000256" key="1">
    <source>
        <dbReference type="ARBA" id="ARBA00004571"/>
    </source>
</evidence>
<protein>
    <submittedName>
        <fullName evidence="13">TonB-dependent receptor</fullName>
    </submittedName>
</protein>
<keyword evidence="9 11" id="KW-0472">Membrane</keyword>
<sequence>MATQPPAISPKSWLSTRGRWTAAFAWSLVAVSVLAWPQPAIAAYSIVIPAGTLAQSLRSLSSQTGVSVGFAGSLPNIRTKAVHGARSAAEALSQMLAGSGYRAIATGQSSFRLERVPKAERLEPPSPRDTNMEAAHIVVTALKRRASLFSLPATIAIIKPDDLQSASGIGGSDTLDRELPSLSTSDVGAGRNRLFLRGIGDGPLGGYNQSSVAILMDEARLTYDAPDPDWALVDIDRVEVLEGPQGPLYGTGAIGGIVKIVTRQPDLVETSLSANAGVAITRDGDLTNSQSLVLNVPLADGKSAMRAVTYRVDRAGWIDNVGGKGDGNRERLAGGRLNFKFAPSRWTVDIGGAVQSRGAGDSQYVDGDLGPLKRPGRLREAGDLDATLAMFTVSGPVAGLELTSVTSLSKQEAVAAYDATPLAGLLGTSGVTKVTDDRRYTVFDQEVRLRNPAARSFDWIAGVSLIKASTDSKVSAEDASTKVDRLSFSRSVMETALFGEGTYKINSRLAIGAGGRLFSSRIEDEGRYGGDDTLEGKTIVRGSASAAVNWQAAPGTAIFARASTAYRPGGINVQPEATQQKYEADELASIELGTHVTVDGILAISTTAFATQWKHVQADELLGDGLVATRNAGDALNYGIEGKLSWLPTASTTVNFGFLLQSSRLQDETPGAEVDDKRLPVVPQTAARLKIAKEFMFAGWNGRAAVGVDYEGATHLSFDPTLDRRTRGHATFDASLLLSNGLWSIGLVADNLGNSTADSFAFGNPYRIRDDAQRTPERPRTIGINIGRTF</sequence>
<evidence type="ECO:0000256" key="10">
    <source>
        <dbReference type="ARBA" id="ARBA00023237"/>
    </source>
</evidence>
<dbReference type="SUPFAM" id="SSF56935">
    <property type="entry name" value="Porins"/>
    <property type="match status" value="1"/>
</dbReference>
<comment type="subcellular location">
    <subcellularLocation>
        <location evidence="1">Cell outer membrane</location>
        <topology evidence="1">Multi-pass membrane protein</topology>
    </subcellularLocation>
</comment>
<dbReference type="PANTHER" id="PTHR32552:SF81">
    <property type="entry name" value="TONB-DEPENDENT OUTER MEMBRANE RECEPTOR"/>
    <property type="match status" value="1"/>
</dbReference>
<reference evidence="13" key="1">
    <citation type="submission" date="2022-05" db="EMBL/GenBank/DDBJ databases">
        <authorList>
            <person name="Jo J.-H."/>
            <person name="Im W.-T."/>
        </authorList>
    </citation>
    <scope>NUCLEOTIDE SEQUENCE</scope>
    <source>
        <strain evidence="13">SE158</strain>
    </source>
</reference>
<dbReference type="InterPro" id="IPR039426">
    <property type="entry name" value="TonB-dep_rcpt-like"/>
</dbReference>
<accession>A0ABT0RPG9</accession>
<evidence type="ECO:0000259" key="12">
    <source>
        <dbReference type="SMART" id="SM00965"/>
    </source>
</evidence>
<dbReference type="InterPro" id="IPR000531">
    <property type="entry name" value="Beta-barrel_TonB"/>
</dbReference>
<evidence type="ECO:0000313" key="13">
    <source>
        <dbReference type="EMBL" id="MCL6684490.1"/>
    </source>
</evidence>
<feature type="domain" description="Secretin/TonB short N-terminal" evidence="12">
    <location>
        <begin position="66"/>
        <end position="116"/>
    </location>
</feature>
<dbReference type="InterPro" id="IPR012910">
    <property type="entry name" value="Plug_dom"/>
</dbReference>
<keyword evidence="6" id="KW-0408">Iron</keyword>
<evidence type="ECO:0000256" key="5">
    <source>
        <dbReference type="ARBA" id="ARBA00022692"/>
    </source>
</evidence>
<evidence type="ECO:0000256" key="4">
    <source>
        <dbReference type="ARBA" id="ARBA00022496"/>
    </source>
</evidence>
<keyword evidence="3" id="KW-1134">Transmembrane beta strand</keyword>
<evidence type="ECO:0000256" key="8">
    <source>
        <dbReference type="ARBA" id="ARBA00023077"/>
    </source>
</evidence>
<keyword evidence="10" id="KW-0998">Cell outer membrane</keyword>
<comment type="similarity">
    <text evidence="11">Belongs to the TonB-dependent receptor family.</text>
</comment>
<keyword evidence="8 11" id="KW-0798">TonB box</keyword>
<dbReference type="Gene3D" id="3.55.50.30">
    <property type="match status" value="1"/>
</dbReference>
<evidence type="ECO:0000256" key="9">
    <source>
        <dbReference type="ARBA" id="ARBA00023136"/>
    </source>
</evidence>
<dbReference type="Pfam" id="PF07715">
    <property type="entry name" value="Plug"/>
    <property type="match status" value="1"/>
</dbReference>
<dbReference type="Proteomes" id="UP001165363">
    <property type="component" value="Unassembled WGS sequence"/>
</dbReference>
<keyword evidence="4" id="KW-0410">Iron transport</keyword>
<dbReference type="SMART" id="SM00965">
    <property type="entry name" value="STN"/>
    <property type="match status" value="1"/>
</dbReference>
<keyword evidence="7" id="KW-0406">Ion transport</keyword>
<dbReference type="PANTHER" id="PTHR32552">
    <property type="entry name" value="FERRICHROME IRON RECEPTOR-RELATED"/>
    <property type="match status" value="1"/>
</dbReference>
<keyword evidence="13" id="KW-0675">Receptor</keyword>
<keyword evidence="5" id="KW-0812">Transmembrane</keyword>